<reference evidence="1 2" key="1">
    <citation type="submission" date="2013-02" db="EMBL/GenBank/DDBJ databases">
        <authorList>
            <person name="Harkins D.M."/>
            <person name="Durkin A.S."/>
            <person name="Brinkac L.M."/>
            <person name="Haft D.H."/>
            <person name="Selengut J.D."/>
            <person name="Sanka R."/>
            <person name="DePew J."/>
            <person name="Purushe J."/>
            <person name="Picardeau M."/>
            <person name="Werts C."/>
            <person name="Goarant C."/>
            <person name="Vinetz J.M."/>
            <person name="Sutton G.G."/>
            <person name="Nierman W.C."/>
            <person name="Fouts D.E."/>
        </authorList>
    </citation>
    <scope>NUCLEOTIDE SEQUENCE [LARGE SCALE GENOMIC DNA]</scope>
    <source>
        <strain evidence="1 2">200703203</strain>
    </source>
</reference>
<sequence length="38" mass="4646">MLEDEILEFIEPLEEKNLLKEDDLKRAEERINGFIREK</sequence>
<evidence type="ECO:0000313" key="2">
    <source>
        <dbReference type="Proteomes" id="UP000012220"/>
    </source>
</evidence>
<comment type="caution">
    <text evidence="1">The sequence shown here is derived from an EMBL/GenBank/DDBJ whole genome shotgun (WGS) entry which is preliminary data.</text>
</comment>
<dbReference type="EMBL" id="AHNY02000053">
    <property type="protein sequence ID" value="EMY27153.1"/>
    <property type="molecule type" value="Genomic_DNA"/>
</dbReference>
<name>N1ULM7_LEPIR</name>
<dbReference type="Proteomes" id="UP000012220">
    <property type="component" value="Unassembled WGS sequence"/>
</dbReference>
<organism evidence="1 2">
    <name type="scientific">Leptospira interrogans serovar Australis str. 200703203</name>
    <dbReference type="NCBI Taxonomy" id="1085541"/>
    <lineage>
        <taxon>Bacteria</taxon>
        <taxon>Pseudomonadati</taxon>
        <taxon>Spirochaetota</taxon>
        <taxon>Spirochaetia</taxon>
        <taxon>Leptospirales</taxon>
        <taxon>Leptospiraceae</taxon>
        <taxon>Leptospira</taxon>
    </lineage>
</organism>
<feature type="non-terminal residue" evidence="1">
    <location>
        <position position="38"/>
    </location>
</feature>
<accession>N1ULM7</accession>
<gene>
    <name evidence="1" type="ORF">LEP1GSC115_1777</name>
</gene>
<evidence type="ECO:0000313" key="1">
    <source>
        <dbReference type="EMBL" id="EMY27153.1"/>
    </source>
</evidence>
<proteinExistence type="predicted"/>
<protein>
    <submittedName>
        <fullName evidence="1">Uncharacterized protein</fullName>
    </submittedName>
</protein>
<dbReference type="AlphaFoldDB" id="N1ULM7"/>